<feature type="compositionally biased region" description="Basic and acidic residues" evidence="6">
    <location>
        <begin position="197"/>
        <end position="207"/>
    </location>
</feature>
<dbReference type="GO" id="GO:0046983">
    <property type="term" value="F:protein dimerization activity"/>
    <property type="evidence" value="ECO:0007669"/>
    <property type="project" value="InterPro"/>
</dbReference>
<accession>E2B8M6</accession>
<evidence type="ECO:0000256" key="3">
    <source>
        <dbReference type="ARBA" id="ARBA00023125"/>
    </source>
</evidence>
<name>E2B8M6_HARSA</name>
<dbReference type="SMART" id="SM00353">
    <property type="entry name" value="HLH"/>
    <property type="match status" value="1"/>
</dbReference>
<dbReference type="OrthoDB" id="6085656at2759"/>
<reference evidence="8 9" key="1">
    <citation type="journal article" date="2010" name="Science">
        <title>Genomic comparison of the ants Camponotus floridanus and Harpegnathos saltator.</title>
        <authorList>
            <person name="Bonasio R."/>
            <person name="Zhang G."/>
            <person name="Ye C."/>
            <person name="Mutti N.S."/>
            <person name="Fang X."/>
            <person name="Qin N."/>
            <person name="Donahue G."/>
            <person name="Yang P."/>
            <person name="Li Q."/>
            <person name="Li C."/>
            <person name="Zhang P."/>
            <person name="Huang Z."/>
            <person name="Berger S.L."/>
            <person name="Reinberg D."/>
            <person name="Wang J."/>
            <person name="Liebig J."/>
        </authorList>
    </citation>
    <scope>NUCLEOTIDE SEQUENCE [LARGE SCALE GENOMIC DNA]</scope>
    <source>
        <strain evidence="8 9">R22 G/1</strain>
    </source>
</reference>
<keyword evidence="4" id="KW-0804">Transcription</keyword>
<dbReference type="CDD" id="cd19741">
    <property type="entry name" value="bHLH-O_ESMB_like"/>
    <property type="match status" value="1"/>
</dbReference>
<dbReference type="Pfam" id="PF00010">
    <property type="entry name" value="HLH"/>
    <property type="match status" value="1"/>
</dbReference>
<feature type="domain" description="BHLH" evidence="7">
    <location>
        <begin position="26"/>
        <end position="83"/>
    </location>
</feature>
<dbReference type="AlphaFoldDB" id="E2B8M6"/>
<keyword evidence="9" id="KW-1185">Reference proteome</keyword>
<feature type="compositionally biased region" description="Acidic residues" evidence="6">
    <location>
        <begin position="268"/>
        <end position="277"/>
    </location>
</feature>
<evidence type="ECO:0000313" key="8">
    <source>
        <dbReference type="EMBL" id="EFN87932.1"/>
    </source>
</evidence>
<dbReference type="InterPro" id="IPR050370">
    <property type="entry name" value="HES_HEY"/>
</dbReference>
<organism evidence="9">
    <name type="scientific">Harpegnathos saltator</name>
    <name type="common">Jerdon's jumping ant</name>
    <dbReference type="NCBI Taxonomy" id="610380"/>
    <lineage>
        <taxon>Eukaryota</taxon>
        <taxon>Metazoa</taxon>
        <taxon>Ecdysozoa</taxon>
        <taxon>Arthropoda</taxon>
        <taxon>Hexapoda</taxon>
        <taxon>Insecta</taxon>
        <taxon>Pterygota</taxon>
        <taxon>Neoptera</taxon>
        <taxon>Endopterygota</taxon>
        <taxon>Hymenoptera</taxon>
        <taxon>Apocrita</taxon>
        <taxon>Aculeata</taxon>
        <taxon>Formicoidea</taxon>
        <taxon>Formicidae</taxon>
        <taxon>Ponerinae</taxon>
        <taxon>Ponerini</taxon>
        <taxon>Harpegnathos</taxon>
    </lineage>
</organism>
<keyword evidence="2" id="KW-0805">Transcription regulation</keyword>
<evidence type="ECO:0000313" key="9">
    <source>
        <dbReference type="Proteomes" id="UP000008237"/>
    </source>
</evidence>
<evidence type="ECO:0000256" key="5">
    <source>
        <dbReference type="ARBA" id="ARBA00023242"/>
    </source>
</evidence>
<dbReference type="GO" id="GO:1990837">
    <property type="term" value="F:sequence-specific double-stranded DNA binding"/>
    <property type="evidence" value="ECO:0007669"/>
    <property type="project" value="UniProtKB-ARBA"/>
</dbReference>
<dbReference type="InParanoid" id="E2B8M6"/>
<proteinExistence type="predicted"/>
<dbReference type="SUPFAM" id="SSF158457">
    <property type="entry name" value="Orange domain-like"/>
    <property type="match status" value="1"/>
</dbReference>
<evidence type="ECO:0000259" key="7">
    <source>
        <dbReference type="PROSITE" id="PS50888"/>
    </source>
</evidence>
<feature type="compositionally biased region" description="Polar residues" evidence="6">
    <location>
        <begin position="184"/>
        <end position="196"/>
    </location>
</feature>
<protein>
    <submittedName>
        <fullName evidence="8">Enhancer of split mgamma protein</fullName>
    </submittedName>
</protein>
<dbReference type="InterPro" id="IPR011598">
    <property type="entry name" value="bHLH_dom"/>
</dbReference>
<evidence type="ECO:0000256" key="6">
    <source>
        <dbReference type="SAM" id="MobiDB-lite"/>
    </source>
</evidence>
<dbReference type="PROSITE" id="PS50888">
    <property type="entry name" value="BHLH"/>
    <property type="match status" value="1"/>
</dbReference>
<dbReference type="FunFam" id="4.10.280.10:FF:000009">
    <property type="entry name" value="Transcription factor HES-1"/>
    <property type="match status" value="1"/>
</dbReference>
<comment type="subcellular location">
    <subcellularLocation>
        <location evidence="1">Nucleus</location>
    </subcellularLocation>
</comment>
<evidence type="ECO:0000256" key="4">
    <source>
        <dbReference type="ARBA" id="ARBA00023163"/>
    </source>
</evidence>
<dbReference type="PANTHER" id="PTHR10985">
    <property type="entry name" value="BASIC HELIX-LOOP-HELIX TRANSCRIPTION FACTOR, HES-RELATED"/>
    <property type="match status" value="1"/>
</dbReference>
<keyword evidence="5" id="KW-0539">Nucleus</keyword>
<gene>
    <name evidence="8" type="ORF">EAI_17186</name>
</gene>
<dbReference type="Gene3D" id="4.10.280.10">
    <property type="entry name" value="Helix-loop-helix DNA-binding domain"/>
    <property type="match status" value="1"/>
</dbReference>
<evidence type="ECO:0000256" key="2">
    <source>
        <dbReference type="ARBA" id="ARBA00023015"/>
    </source>
</evidence>
<dbReference type="EMBL" id="GL446361">
    <property type="protein sequence ID" value="EFN87932.1"/>
    <property type="molecule type" value="Genomic_DNA"/>
</dbReference>
<dbReference type="GO" id="GO:0005634">
    <property type="term" value="C:nucleus"/>
    <property type="evidence" value="ECO:0007669"/>
    <property type="project" value="UniProtKB-SubCell"/>
</dbReference>
<evidence type="ECO:0000256" key="1">
    <source>
        <dbReference type="ARBA" id="ARBA00004123"/>
    </source>
</evidence>
<keyword evidence="3" id="KW-0238">DNA-binding</keyword>
<sequence>MPLIMSPVTTGIDNCLASPRLLSTTVCKITKPLLERKRRARINRCLDELKNIMVDALETERENISKLEKADILELTVRHLQRLQAARPSGLATAGDDGISAENRWQRGFGHCAAEACRFLSSLSGEAAGRLARHLASGLQTSRQSSSPPPKINLLSPGLTNRIVSNESSSCTVDVSGEVDSEINRANVSPITSTSRADNKHGDEGHGTEPSTTVVFATQCRASMSPVNDKEKLTASCSAKLTKDQRETAIATATTTKSKSCNSSQDDVNAEDDEEIDVERVEERNTIWRPW</sequence>
<feature type="region of interest" description="Disordered" evidence="6">
    <location>
        <begin position="184"/>
        <end position="210"/>
    </location>
</feature>
<dbReference type="SUPFAM" id="SSF47459">
    <property type="entry name" value="HLH, helix-loop-helix DNA-binding domain"/>
    <property type="match status" value="1"/>
</dbReference>
<feature type="region of interest" description="Disordered" evidence="6">
    <location>
        <begin position="255"/>
        <end position="278"/>
    </location>
</feature>
<dbReference type="Proteomes" id="UP000008237">
    <property type="component" value="Unassembled WGS sequence"/>
</dbReference>
<dbReference type="InterPro" id="IPR036638">
    <property type="entry name" value="HLH_DNA-bd_sf"/>
</dbReference>
<dbReference type="OMA" id="SKTYRYK"/>
<feature type="compositionally biased region" description="Polar residues" evidence="6">
    <location>
        <begin position="257"/>
        <end position="267"/>
    </location>
</feature>